<protein>
    <recommendedName>
        <fullName evidence="4">Secreted protein</fullName>
    </recommendedName>
</protein>
<comment type="caution">
    <text evidence="2">The sequence shown here is derived from an EMBL/GenBank/DDBJ whole genome shotgun (WGS) entry which is preliminary data.</text>
</comment>
<dbReference type="EMBL" id="BTSX01000002">
    <property type="protein sequence ID" value="GMS84177.1"/>
    <property type="molecule type" value="Genomic_DNA"/>
</dbReference>
<gene>
    <name evidence="2" type="ORF">PENTCL1PPCAC_6352</name>
</gene>
<evidence type="ECO:0000313" key="3">
    <source>
        <dbReference type="Proteomes" id="UP001432027"/>
    </source>
</evidence>
<keyword evidence="1" id="KW-0732">Signal</keyword>
<evidence type="ECO:0000256" key="1">
    <source>
        <dbReference type="SAM" id="SignalP"/>
    </source>
</evidence>
<feature type="signal peptide" evidence="1">
    <location>
        <begin position="1"/>
        <end position="24"/>
    </location>
</feature>
<evidence type="ECO:0008006" key="4">
    <source>
        <dbReference type="Google" id="ProtNLM"/>
    </source>
</evidence>
<reference evidence="2" key="1">
    <citation type="submission" date="2023-10" db="EMBL/GenBank/DDBJ databases">
        <title>Genome assembly of Pristionchus species.</title>
        <authorList>
            <person name="Yoshida K."/>
            <person name="Sommer R.J."/>
        </authorList>
    </citation>
    <scope>NUCLEOTIDE SEQUENCE</scope>
    <source>
        <strain evidence="2">RS0144</strain>
    </source>
</reference>
<feature type="chain" id="PRO_5043809029" description="Secreted protein" evidence="1">
    <location>
        <begin position="25"/>
        <end position="147"/>
    </location>
</feature>
<keyword evidence="3" id="KW-1185">Reference proteome</keyword>
<accession>A0AAV5SLF1</accession>
<dbReference type="AlphaFoldDB" id="A0AAV5SLF1"/>
<name>A0AAV5SLF1_9BILA</name>
<dbReference type="Proteomes" id="UP001432027">
    <property type="component" value="Unassembled WGS sequence"/>
</dbReference>
<proteinExistence type="predicted"/>
<evidence type="ECO:0000313" key="2">
    <source>
        <dbReference type="EMBL" id="GMS84177.1"/>
    </source>
</evidence>
<sequence>MQSHLRIGRIILAVSICVFELVECSPCRGWTGVDGYCLDKNKVQRREQISEAVDSHHCSNLTKNENYHPCAFSSQSCVLIFLEGGWVSGCVADNHGLFVQYSMNSSNQLVQPNKGTYSRTLSVGSFCATRKTECDQTSVHLQNLFPI</sequence>
<organism evidence="2 3">
    <name type="scientific">Pristionchus entomophagus</name>
    <dbReference type="NCBI Taxonomy" id="358040"/>
    <lineage>
        <taxon>Eukaryota</taxon>
        <taxon>Metazoa</taxon>
        <taxon>Ecdysozoa</taxon>
        <taxon>Nematoda</taxon>
        <taxon>Chromadorea</taxon>
        <taxon>Rhabditida</taxon>
        <taxon>Rhabditina</taxon>
        <taxon>Diplogasteromorpha</taxon>
        <taxon>Diplogasteroidea</taxon>
        <taxon>Neodiplogasteridae</taxon>
        <taxon>Pristionchus</taxon>
    </lineage>
</organism>